<dbReference type="RefSeq" id="WP_388309920.1">
    <property type="nucleotide sequence ID" value="NZ_JBIBDZ010000011.1"/>
</dbReference>
<sequence length="271" mass="29308">MTTLPPPARLFSLPVQDPRVRGVVPDFADMDALVADLVLPDGASMHVMSALETSRELIRHSYYRYEFATVAVTHSLIALEHVLGERLELSGPLHTLIERATVTGLITADLAAELDRVRRLRDSLTQGTVTSAALNPTGAVAMVRVVFDAVDLLLRPPAAVAGAAVHTGSLQPEDQLALLWDEHRRSPYPDSFRGIDVEGVELILLDSDVAGLVQRELNGGLDDSGIAILWACIADLDKIVTLINSEYCASYFAKLRTMAKVAAARHIPTAT</sequence>
<accession>A0ABW6XYK3</accession>
<dbReference type="Proteomes" id="UP001602370">
    <property type="component" value="Unassembled WGS sequence"/>
</dbReference>
<comment type="caution">
    <text evidence="1">The sequence shown here is derived from an EMBL/GenBank/DDBJ whole genome shotgun (WGS) entry which is preliminary data.</text>
</comment>
<keyword evidence="2" id="KW-1185">Reference proteome</keyword>
<protein>
    <submittedName>
        <fullName evidence="1">Uncharacterized protein</fullName>
    </submittedName>
</protein>
<evidence type="ECO:0000313" key="1">
    <source>
        <dbReference type="EMBL" id="MFF5922589.1"/>
    </source>
</evidence>
<name>A0ABW6XYK3_9ACTN</name>
<gene>
    <name evidence="1" type="ORF">ACFY8C_30280</name>
</gene>
<reference evidence="1 2" key="1">
    <citation type="submission" date="2024-10" db="EMBL/GenBank/DDBJ databases">
        <title>The Natural Products Discovery Center: Release of the First 8490 Sequenced Strains for Exploring Actinobacteria Biosynthetic Diversity.</title>
        <authorList>
            <person name="Kalkreuter E."/>
            <person name="Kautsar S.A."/>
            <person name="Yang D."/>
            <person name="Bader C.D."/>
            <person name="Teijaro C.N."/>
            <person name="Fluegel L."/>
            <person name="Davis C.M."/>
            <person name="Simpson J.R."/>
            <person name="Lauterbach L."/>
            <person name="Steele A.D."/>
            <person name="Gui C."/>
            <person name="Meng S."/>
            <person name="Li G."/>
            <person name="Viehrig K."/>
            <person name="Ye F."/>
            <person name="Su P."/>
            <person name="Kiefer A.F."/>
            <person name="Nichols A."/>
            <person name="Cepeda A.J."/>
            <person name="Yan W."/>
            <person name="Fan B."/>
            <person name="Jiang Y."/>
            <person name="Adhikari A."/>
            <person name="Zheng C.-J."/>
            <person name="Schuster L."/>
            <person name="Cowan T.M."/>
            <person name="Smanski M.J."/>
            <person name="Chevrette M.G."/>
            <person name="De Carvalho L.P.S."/>
            <person name="Shen B."/>
        </authorList>
    </citation>
    <scope>NUCLEOTIDE SEQUENCE [LARGE SCALE GENOMIC DNA]</scope>
    <source>
        <strain evidence="1 2">NPDC012605</strain>
    </source>
</reference>
<evidence type="ECO:0000313" key="2">
    <source>
        <dbReference type="Proteomes" id="UP001602370"/>
    </source>
</evidence>
<organism evidence="1 2">
    <name type="scientific">Streptomyces flavochromogenes</name>
    <dbReference type="NCBI Taxonomy" id="68199"/>
    <lineage>
        <taxon>Bacteria</taxon>
        <taxon>Bacillati</taxon>
        <taxon>Actinomycetota</taxon>
        <taxon>Actinomycetes</taxon>
        <taxon>Kitasatosporales</taxon>
        <taxon>Streptomycetaceae</taxon>
        <taxon>Streptomyces</taxon>
    </lineage>
</organism>
<dbReference type="EMBL" id="JBIBDZ010000011">
    <property type="protein sequence ID" value="MFF5922589.1"/>
    <property type="molecule type" value="Genomic_DNA"/>
</dbReference>
<proteinExistence type="predicted"/>